<accession>A0A2V1IXF2</accession>
<dbReference type="RefSeq" id="WP_107035892.1">
    <property type="nucleotide sequence ID" value="NZ_CAOMFE010000032.1"/>
</dbReference>
<dbReference type="EMBL" id="PUBV01000010">
    <property type="protein sequence ID" value="PWB07746.1"/>
    <property type="molecule type" value="Genomic_DNA"/>
</dbReference>
<protein>
    <submittedName>
        <fullName evidence="1">Phospholipase</fullName>
    </submittedName>
</protein>
<dbReference type="Proteomes" id="UP000244925">
    <property type="component" value="Unassembled WGS sequence"/>
</dbReference>
<evidence type="ECO:0000313" key="2">
    <source>
        <dbReference type="Proteomes" id="UP000244925"/>
    </source>
</evidence>
<sequence>MIPALILLCALVAVGIVCYLLEVRHRRIARDMASDHDDDTGSASGGDGGECCGMHLVCEKDSLLTAVKPVVEYYDDEELDRYAGTAPDAYPDEAVEEFRDVMLTLRPEEIAPWARSIQLRGIALPEAVREELLMIVGEARQAAGGNSVKSVKAS</sequence>
<evidence type="ECO:0000313" key="1">
    <source>
        <dbReference type="EMBL" id="PWB07746.1"/>
    </source>
</evidence>
<comment type="caution">
    <text evidence="1">The sequence shown here is derived from an EMBL/GenBank/DDBJ whole genome shotgun (WGS) entry which is preliminary data.</text>
</comment>
<name>A0A2V1IXF2_9BACT</name>
<dbReference type="GeneID" id="93425147"/>
<dbReference type="AlphaFoldDB" id="A0A2V1IXF2"/>
<keyword evidence="2" id="KW-1185">Reference proteome</keyword>
<organism evidence="1 2">
    <name type="scientific">Paramuribaculum intestinale</name>
    <dbReference type="NCBI Taxonomy" id="2094151"/>
    <lineage>
        <taxon>Bacteria</taxon>
        <taxon>Pseudomonadati</taxon>
        <taxon>Bacteroidota</taxon>
        <taxon>Bacteroidia</taxon>
        <taxon>Bacteroidales</taxon>
        <taxon>Muribaculaceae</taxon>
        <taxon>Paramuribaculum</taxon>
    </lineage>
</organism>
<gene>
    <name evidence="1" type="ORF">C5O25_06315</name>
</gene>
<reference evidence="2" key="1">
    <citation type="submission" date="2018-02" db="EMBL/GenBank/DDBJ databases">
        <authorList>
            <person name="Clavel T."/>
            <person name="Strowig T."/>
        </authorList>
    </citation>
    <scope>NUCLEOTIDE SEQUENCE [LARGE SCALE GENOMIC DNA]</scope>
    <source>
        <strain evidence="2">DSM 100764</strain>
    </source>
</reference>
<proteinExistence type="predicted"/>